<evidence type="ECO:0000256" key="1">
    <source>
        <dbReference type="ARBA" id="ARBA00004613"/>
    </source>
</evidence>
<dbReference type="EMBL" id="JNBS01004901">
    <property type="protein sequence ID" value="OQR81770.1"/>
    <property type="molecule type" value="Genomic_DNA"/>
</dbReference>
<sequence length="491" mass="54032">LNPAAGMRDLKGTLDCTGGASECEGHRWFTCIIEQNKDSVETYMKNMACLEGREGSDTWQSRLEYCFPDPAAITQLRKCKTERSTQLLKDAMAVSAVKDAGWMPYIIVDEMVLGDAKTGISLTMLKHAICKQYVGPLSKLPKECYGVPGVATPKAVEAQTAAPAPLAAATASPLTTLPPSTPLPQTISGISKVHLQVVWRAFCPACKWYLNDPLLRVLQDPEFTEILSFEPYPSGASQGRQGVYNCAAGESECIGHRYMSCVIHLYPNIAQQAKYLACIEDEKPTGRWDKIMGMCFKGDELAKLKSCFATDSANLFDKFIEKTDNVDTPWLPHTTVDGTILGSATRGVGYDELTKAICHAYKGPIAIRPKVCPQLATEMATAYLPKATVIQKAATLAPTTPIQRNIMEDEIEEDNQPVRPCVNREKGFVYKDAPDIGKRGLRKEKEEQELVKMTAPPSALVTNSLLVPVLILVVILFIVYQFTQKSDKKQE</sequence>
<keyword evidence="8" id="KW-1185">Reference proteome</keyword>
<evidence type="ECO:0000256" key="4">
    <source>
        <dbReference type="ARBA" id="ARBA00022729"/>
    </source>
</evidence>
<evidence type="ECO:0000313" key="7">
    <source>
        <dbReference type="EMBL" id="OQR81770.1"/>
    </source>
</evidence>
<dbReference type="InterPro" id="IPR004911">
    <property type="entry name" value="Interferon-induced_GILT"/>
</dbReference>
<evidence type="ECO:0000256" key="5">
    <source>
        <dbReference type="ARBA" id="ARBA00023180"/>
    </source>
</evidence>
<comment type="caution">
    <text evidence="7">The sequence shown here is derived from an EMBL/GenBank/DDBJ whole genome shotgun (WGS) entry which is preliminary data.</text>
</comment>
<dbReference type="STRING" id="74557.A0A1V9Y7R0"/>
<dbReference type="OrthoDB" id="958254at2759"/>
<keyword evidence="6" id="KW-0472">Membrane</keyword>
<dbReference type="PANTHER" id="PTHR13234:SF8">
    <property type="entry name" value="GAMMA-INTERFERON-INDUCIBLE LYSOSOMAL THIOL REDUCTASE"/>
    <property type="match status" value="1"/>
</dbReference>
<evidence type="ECO:0000256" key="3">
    <source>
        <dbReference type="ARBA" id="ARBA00022525"/>
    </source>
</evidence>
<dbReference type="PANTHER" id="PTHR13234">
    <property type="entry name" value="GAMMA-INTERFERON INDUCIBLE LYSOSOMAL THIOL REDUCTASE GILT"/>
    <property type="match status" value="1"/>
</dbReference>
<reference evidence="7 8" key="1">
    <citation type="journal article" date="2014" name="Genome Biol. Evol.">
        <title>The secreted proteins of Achlya hypogyna and Thraustotheca clavata identify the ancestral oomycete secretome and reveal gene acquisitions by horizontal gene transfer.</title>
        <authorList>
            <person name="Misner I."/>
            <person name="Blouin N."/>
            <person name="Leonard G."/>
            <person name="Richards T.A."/>
            <person name="Lane C.E."/>
        </authorList>
    </citation>
    <scope>NUCLEOTIDE SEQUENCE [LARGE SCALE GENOMIC DNA]</scope>
    <source>
        <strain evidence="7 8">ATCC 34112</strain>
    </source>
</reference>
<comment type="subcellular location">
    <subcellularLocation>
        <location evidence="1">Secreted</location>
    </subcellularLocation>
</comment>
<proteinExistence type="inferred from homology"/>
<name>A0A1V9Y7R0_9STRA</name>
<keyword evidence="5" id="KW-0325">Glycoprotein</keyword>
<dbReference type="Pfam" id="PF03227">
    <property type="entry name" value="GILT"/>
    <property type="match status" value="2"/>
</dbReference>
<evidence type="ECO:0000256" key="6">
    <source>
        <dbReference type="SAM" id="Phobius"/>
    </source>
</evidence>
<feature type="non-terminal residue" evidence="7">
    <location>
        <position position="1"/>
    </location>
</feature>
<feature type="transmembrane region" description="Helical" evidence="6">
    <location>
        <begin position="460"/>
        <end position="480"/>
    </location>
</feature>
<evidence type="ECO:0008006" key="9">
    <source>
        <dbReference type="Google" id="ProtNLM"/>
    </source>
</evidence>
<organism evidence="7 8">
    <name type="scientific">Thraustotheca clavata</name>
    <dbReference type="NCBI Taxonomy" id="74557"/>
    <lineage>
        <taxon>Eukaryota</taxon>
        <taxon>Sar</taxon>
        <taxon>Stramenopiles</taxon>
        <taxon>Oomycota</taxon>
        <taxon>Saprolegniomycetes</taxon>
        <taxon>Saprolegniales</taxon>
        <taxon>Achlyaceae</taxon>
        <taxon>Thraustotheca</taxon>
    </lineage>
</organism>
<dbReference type="GO" id="GO:0005576">
    <property type="term" value="C:extracellular region"/>
    <property type="evidence" value="ECO:0007669"/>
    <property type="project" value="UniProtKB-SubCell"/>
</dbReference>
<evidence type="ECO:0000313" key="8">
    <source>
        <dbReference type="Proteomes" id="UP000243217"/>
    </source>
</evidence>
<keyword evidence="4" id="KW-0732">Signal</keyword>
<protein>
    <recommendedName>
        <fullName evidence="9">Thioredoxin domain-containing protein</fullName>
    </recommendedName>
</protein>
<dbReference type="Proteomes" id="UP000243217">
    <property type="component" value="Unassembled WGS sequence"/>
</dbReference>
<gene>
    <name evidence="7" type="ORF">THRCLA_11414</name>
</gene>
<keyword evidence="6" id="KW-1133">Transmembrane helix</keyword>
<dbReference type="AlphaFoldDB" id="A0A1V9Y7R0"/>
<comment type="similarity">
    <text evidence="2">Belongs to the GILT family.</text>
</comment>
<dbReference type="GO" id="GO:0016671">
    <property type="term" value="F:oxidoreductase activity, acting on a sulfur group of donors, disulfide as acceptor"/>
    <property type="evidence" value="ECO:0007669"/>
    <property type="project" value="InterPro"/>
</dbReference>
<accession>A0A1V9Y7R0</accession>
<evidence type="ECO:0000256" key="2">
    <source>
        <dbReference type="ARBA" id="ARBA00005679"/>
    </source>
</evidence>
<keyword evidence="6" id="KW-0812">Transmembrane</keyword>
<keyword evidence="3" id="KW-0964">Secreted</keyword>